<name>A0A1M7U7R3_9ACTN</name>
<keyword evidence="1" id="KW-0472">Membrane</keyword>
<sequence>MNGALKAAWALTAFVVLVGLVGWIVTGEVFFAVFIVLGLLTAVGAWLSGRSTGPKETNSR</sequence>
<accession>A0A1M7U7R3</accession>
<dbReference type="EMBL" id="FRDM01000013">
    <property type="protein sequence ID" value="SHN79102.1"/>
    <property type="molecule type" value="Genomic_DNA"/>
</dbReference>
<keyword evidence="1" id="KW-1133">Transmembrane helix</keyword>
<evidence type="ECO:0000313" key="3">
    <source>
        <dbReference type="Proteomes" id="UP000184428"/>
    </source>
</evidence>
<feature type="transmembrane region" description="Helical" evidence="1">
    <location>
        <begin position="31"/>
        <end position="49"/>
    </location>
</feature>
<dbReference type="RefSeq" id="WP_072918766.1">
    <property type="nucleotide sequence ID" value="NZ_FRDM01000013.1"/>
</dbReference>
<gene>
    <name evidence="2" type="ORF">SAMN05660350_02720</name>
</gene>
<keyword evidence="1" id="KW-0812">Transmembrane</keyword>
<proteinExistence type="predicted"/>
<evidence type="ECO:0000313" key="2">
    <source>
        <dbReference type="EMBL" id="SHN79102.1"/>
    </source>
</evidence>
<feature type="transmembrane region" description="Helical" evidence="1">
    <location>
        <begin position="7"/>
        <end position="25"/>
    </location>
</feature>
<organism evidence="2 3">
    <name type="scientific">Geodermatophilus obscurus</name>
    <dbReference type="NCBI Taxonomy" id="1861"/>
    <lineage>
        <taxon>Bacteria</taxon>
        <taxon>Bacillati</taxon>
        <taxon>Actinomycetota</taxon>
        <taxon>Actinomycetes</taxon>
        <taxon>Geodermatophilales</taxon>
        <taxon>Geodermatophilaceae</taxon>
        <taxon>Geodermatophilus</taxon>
    </lineage>
</organism>
<dbReference type="AlphaFoldDB" id="A0A1M7U7R3"/>
<dbReference type="OrthoDB" id="5196154at2"/>
<dbReference type="Proteomes" id="UP000184428">
    <property type="component" value="Unassembled WGS sequence"/>
</dbReference>
<protein>
    <submittedName>
        <fullName evidence="2">Uncharacterized protein</fullName>
    </submittedName>
</protein>
<reference evidence="2 3" key="1">
    <citation type="submission" date="2016-12" db="EMBL/GenBank/DDBJ databases">
        <authorList>
            <person name="Song W.-J."/>
            <person name="Kurnit D.M."/>
        </authorList>
    </citation>
    <scope>NUCLEOTIDE SEQUENCE [LARGE SCALE GENOMIC DNA]</scope>
    <source>
        <strain evidence="2 3">DSM 43162</strain>
    </source>
</reference>
<evidence type="ECO:0000256" key="1">
    <source>
        <dbReference type="SAM" id="Phobius"/>
    </source>
</evidence>